<comment type="caution">
    <text evidence="2">The sequence shown here is derived from an EMBL/GenBank/DDBJ whole genome shotgun (WGS) entry which is preliminary data.</text>
</comment>
<evidence type="ECO:0000313" key="2">
    <source>
        <dbReference type="EMBL" id="GFH60635.1"/>
    </source>
</evidence>
<organism evidence="2 3">
    <name type="scientific">Chaetoceros tenuissimus</name>
    <dbReference type="NCBI Taxonomy" id="426638"/>
    <lineage>
        <taxon>Eukaryota</taxon>
        <taxon>Sar</taxon>
        <taxon>Stramenopiles</taxon>
        <taxon>Ochrophyta</taxon>
        <taxon>Bacillariophyta</taxon>
        <taxon>Coscinodiscophyceae</taxon>
        <taxon>Chaetocerotophycidae</taxon>
        <taxon>Chaetocerotales</taxon>
        <taxon>Chaetocerotaceae</taxon>
        <taxon>Chaetoceros</taxon>
    </lineage>
</organism>
<gene>
    <name evidence="2" type="ORF">CTEN210_17111</name>
</gene>
<dbReference type="SUPFAM" id="SSF53474">
    <property type="entry name" value="alpha/beta-Hydrolases"/>
    <property type="match status" value="1"/>
</dbReference>
<dbReference type="Gene3D" id="3.40.50.1820">
    <property type="entry name" value="alpha/beta hydrolase"/>
    <property type="match status" value="1"/>
</dbReference>
<keyword evidence="3" id="KW-1185">Reference proteome</keyword>
<accession>A0AAD3HEF9</accession>
<dbReference type="AlphaFoldDB" id="A0AAD3HEF9"/>
<dbReference type="InterPro" id="IPR002925">
    <property type="entry name" value="Dienelactn_hydro"/>
</dbReference>
<feature type="domain" description="Dienelactone hydrolase" evidence="1">
    <location>
        <begin position="40"/>
        <end position="247"/>
    </location>
</feature>
<protein>
    <recommendedName>
        <fullName evidence="1">Dienelactone hydrolase domain-containing protein</fullName>
    </recommendedName>
</protein>
<dbReference type="Pfam" id="PF01738">
    <property type="entry name" value="DLH"/>
    <property type="match status" value="1"/>
</dbReference>
<evidence type="ECO:0000259" key="1">
    <source>
        <dbReference type="Pfam" id="PF01738"/>
    </source>
</evidence>
<dbReference type="InterPro" id="IPR029058">
    <property type="entry name" value="AB_hydrolase_fold"/>
</dbReference>
<reference evidence="2 3" key="1">
    <citation type="journal article" date="2021" name="Sci. Rep.">
        <title>The genome of the diatom Chaetoceros tenuissimus carries an ancient integrated fragment of an extant virus.</title>
        <authorList>
            <person name="Hongo Y."/>
            <person name="Kimura K."/>
            <person name="Takaki Y."/>
            <person name="Yoshida Y."/>
            <person name="Baba S."/>
            <person name="Kobayashi G."/>
            <person name="Nagasaki K."/>
            <person name="Hano T."/>
            <person name="Tomaru Y."/>
        </authorList>
    </citation>
    <scope>NUCLEOTIDE SEQUENCE [LARGE SCALE GENOMIC DNA]</scope>
    <source>
        <strain evidence="2 3">NIES-3715</strain>
    </source>
</reference>
<proteinExistence type="predicted"/>
<dbReference type="EMBL" id="BLLK01000069">
    <property type="protein sequence ID" value="GFH60635.1"/>
    <property type="molecule type" value="Genomic_DNA"/>
</dbReference>
<evidence type="ECO:0000313" key="3">
    <source>
        <dbReference type="Proteomes" id="UP001054902"/>
    </source>
</evidence>
<dbReference type="GO" id="GO:0016787">
    <property type="term" value="F:hydrolase activity"/>
    <property type="evidence" value="ECO:0007669"/>
    <property type="project" value="InterPro"/>
</dbReference>
<dbReference type="PANTHER" id="PTHR17630">
    <property type="entry name" value="DIENELACTONE HYDROLASE"/>
    <property type="match status" value="1"/>
</dbReference>
<sequence length="250" mass="27681">MSDKASSPCCPTTAWGKIIEMEKEPTKGQDISVSDKKIPAYFSDADDSKKGIVVFPDVWGITNRVRVIADTFAAEGYKVLVIDCYYGDTIDKTPDLMEFLGKYPYEKISDEIQASFDFFVSKGVEKDNVSALGFCWGGWAIAKSASEGVEWKCAVSPHPSTKIEVFIFQRDEAEMLGKCNMPFFLMPAGDDDDIIKPGSDVVDKLVEKGGKSIPFPSMNHGWTSRGDESVKDEIVKAFKLATEFFNEKTA</sequence>
<dbReference type="Proteomes" id="UP001054902">
    <property type="component" value="Unassembled WGS sequence"/>
</dbReference>
<dbReference type="PANTHER" id="PTHR17630:SF44">
    <property type="entry name" value="PROTEIN AIM2"/>
    <property type="match status" value="1"/>
</dbReference>
<name>A0AAD3HEF9_9STRA</name>